<dbReference type="InterPro" id="IPR036909">
    <property type="entry name" value="Cyt_c-like_dom_sf"/>
</dbReference>
<dbReference type="InterPro" id="IPR009056">
    <property type="entry name" value="Cyt_c-like_dom"/>
</dbReference>
<dbReference type="Proteomes" id="UP000437748">
    <property type="component" value="Unassembled WGS sequence"/>
</dbReference>
<proteinExistence type="predicted"/>
<dbReference type="Gene3D" id="1.10.760.10">
    <property type="entry name" value="Cytochrome c-like domain"/>
    <property type="match status" value="1"/>
</dbReference>
<name>A0A6N6VW56_9BACT</name>
<evidence type="ECO:0000256" key="1">
    <source>
        <dbReference type="ARBA" id="ARBA00022617"/>
    </source>
</evidence>
<reference evidence="6 7" key="1">
    <citation type="submission" date="2019-10" db="EMBL/GenBank/DDBJ databases">
        <title>New species of Slilvanegrellaceae.</title>
        <authorList>
            <person name="Pitt A."/>
            <person name="Hahn M.W."/>
        </authorList>
    </citation>
    <scope>NUCLEOTIDE SEQUENCE [LARGE SCALE GENOMIC DNA]</scope>
    <source>
        <strain evidence="6 7">SP-Ram-0.45-NSY-1</strain>
    </source>
</reference>
<dbReference type="GO" id="GO:0020037">
    <property type="term" value="F:heme binding"/>
    <property type="evidence" value="ECO:0007669"/>
    <property type="project" value="InterPro"/>
</dbReference>
<evidence type="ECO:0000313" key="7">
    <source>
        <dbReference type="Proteomes" id="UP000437748"/>
    </source>
</evidence>
<keyword evidence="7" id="KW-1185">Reference proteome</keyword>
<evidence type="ECO:0000259" key="5">
    <source>
        <dbReference type="PROSITE" id="PS51007"/>
    </source>
</evidence>
<dbReference type="GO" id="GO:0009055">
    <property type="term" value="F:electron transfer activity"/>
    <property type="evidence" value="ECO:0007669"/>
    <property type="project" value="InterPro"/>
</dbReference>
<comment type="caution">
    <text evidence="6">The sequence shown here is derived from an EMBL/GenBank/DDBJ whole genome shotgun (WGS) entry which is preliminary data.</text>
</comment>
<keyword evidence="1 4" id="KW-0349">Heme</keyword>
<dbReference type="RefSeq" id="WP_153420722.1">
    <property type="nucleotide sequence ID" value="NZ_WFLM01000004.1"/>
</dbReference>
<evidence type="ECO:0000256" key="3">
    <source>
        <dbReference type="ARBA" id="ARBA00023004"/>
    </source>
</evidence>
<dbReference type="InterPro" id="IPR050597">
    <property type="entry name" value="Cytochrome_c_Oxidase_Subunit"/>
</dbReference>
<dbReference type="SUPFAM" id="SSF46626">
    <property type="entry name" value="Cytochrome c"/>
    <property type="match status" value="1"/>
</dbReference>
<feature type="domain" description="Cytochrome c" evidence="5">
    <location>
        <begin position="24"/>
        <end position="105"/>
    </location>
</feature>
<keyword evidence="3 4" id="KW-0408">Iron</keyword>
<protein>
    <submittedName>
        <fullName evidence="6">C-type cytochrome</fullName>
    </submittedName>
</protein>
<dbReference type="OrthoDB" id="5296980at2"/>
<evidence type="ECO:0000313" key="6">
    <source>
        <dbReference type="EMBL" id="KAB8037647.1"/>
    </source>
</evidence>
<dbReference type="PANTHER" id="PTHR33751">
    <property type="entry name" value="CBB3-TYPE CYTOCHROME C OXIDASE SUBUNIT FIXP"/>
    <property type="match status" value="1"/>
</dbReference>
<evidence type="ECO:0000256" key="2">
    <source>
        <dbReference type="ARBA" id="ARBA00022723"/>
    </source>
</evidence>
<organism evidence="6 7">
    <name type="scientific">Silvanigrella paludirubra</name>
    <dbReference type="NCBI Taxonomy" id="2499159"/>
    <lineage>
        <taxon>Bacteria</taxon>
        <taxon>Pseudomonadati</taxon>
        <taxon>Bdellovibrionota</taxon>
        <taxon>Oligoflexia</taxon>
        <taxon>Silvanigrellales</taxon>
        <taxon>Silvanigrellaceae</taxon>
        <taxon>Silvanigrella</taxon>
    </lineage>
</organism>
<accession>A0A6N6VW56</accession>
<dbReference type="AlphaFoldDB" id="A0A6N6VW56"/>
<evidence type="ECO:0000256" key="4">
    <source>
        <dbReference type="PROSITE-ProRule" id="PRU00433"/>
    </source>
</evidence>
<dbReference type="EMBL" id="WFLM01000004">
    <property type="protein sequence ID" value="KAB8037647.1"/>
    <property type="molecule type" value="Genomic_DNA"/>
</dbReference>
<keyword evidence="2 4" id="KW-0479">Metal-binding</keyword>
<dbReference type="Pfam" id="PF13442">
    <property type="entry name" value="Cytochrome_CBB3"/>
    <property type="match status" value="1"/>
</dbReference>
<sequence>MRVGIIIIFSFFMNLNANADKNDQILSQGKTVYNDKCLSCHGSTGKGDGPVGENLSKKLQPLKKSSEKQIIDVLNAGKKDMMPDYRSSLSSEQKQAVAKYIMEALDKK</sequence>
<gene>
    <name evidence="6" type="ORF">GCL60_10760</name>
</gene>
<dbReference type="GO" id="GO:0046872">
    <property type="term" value="F:metal ion binding"/>
    <property type="evidence" value="ECO:0007669"/>
    <property type="project" value="UniProtKB-KW"/>
</dbReference>
<dbReference type="PANTHER" id="PTHR33751:SF1">
    <property type="entry name" value="CBB3-TYPE CYTOCHROME C OXIDASE SUBUNIT FIXP"/>
    <property type="match status" value="1"/>
</dbReference>
<dbReference type="PROSITE" id="PS51007">
    <property type="entry name" value="CYTC"/>
    <property type="match status" value="1"/>
</dbReference>